<name>A0A8H3EJI7_9LECA</name>
<evidence type="ECO:0000313" key="2">
    <source>
        <dbReference type="Proteomes" id="UP000664203"/>
    </source>
</evidence>
<dbReference type="Proteomes" id="UP000664203">
    <property type="component" value="Unassembled WGS sequence"/>
</dbReference>
<keyword evidence="2" id="KW-1185">Reference proteome</keyword>
<reference evidence="1" key="1">
    <citation type="submission" date="2021-03" db="EMBL/GenBank/DDBJ databases">
        <authorList>
            <person name="Tagirdzhanova G."/>
        </authorList>
    </citation>
    <scope>NUCLEOTIDE SEQUENCE</scope>
</reference>
<comment type="caution">
    <text evidence="1">The sequence shown here is derived from an EMBL/GenBank/DDBJ whole genome shotgun (WGS) entry which is preliminary data.</text>
</comment>
<accession>A0A8H3EJI7</accession>
<dbReference type="OrthoDB" id="420606at2759"/>
<protein>
    <submittedName>
        <fullName evidence="1">Uncharacterized protein</fullName>
    </submittedName>
</protein>
<evidence type="ECO:0000313" key="1">
    <source>
        <dbReference type="EMBL" id="CAF9907861.1"/>
    </source>
</evidence>
<organism evidence="1 2">
    <name type="scientific">Alectoria fallacina</name>
    <dbReference type="NCBI Taxonomy" id="1903189"/>
    <lineage>
        <taxon>Eukaryota</taxon>
        <taxon>Fungi</taxon>
        <taxon>Dikarya</taxon>
        <taxon>Ascomycota</taxon>
        <taxon>Pezizomycotina</taxon>
        <taxon>Lecanoromycetes</taxon>
        <taxon>OSLEUM clade</taxon>
        <taxon>Lecanoromycetidae</taxon>
        <taxon>Lecanorales</taxon>
        <taxon>Lecanorineae</taxon>
        <taxon>Parmeliaceae</taxon>
        <taxon>Alectoria</taxon>
    </lineage>
</organism>
<dbReference type="AlphaFoldDB" id="A0A8H3EJI7"/>
<gene>
    <name evidence="1" type="ORF">ALECFALPRED_004024</name>
</gene>
<proteinExistence type="predicted"/>
<dbReference type="EMBL" id="CAJPDR010000025">
    <property type="protein sequence ID" value="CAF9907861.1"/>
    <property type="molecule type" value="Genomic_DNA"/>
</dbReference>
<sequence length="98" mass="10603">MAVEDAAALAEANVRVKRANQMQEASLLYGKLWHFADGSEQEARDVAMQPEVEGLHFDESPTQGSDPVTQARSYGYDAEEAMAKAMSSALVGRPPSEC</sequence>